<dbReference type="GO" id="GO:0006297">
    <property type="term" value="P:nucleotide-excision repair, DNA gap filling"/>
    <property type="evidence" value="ECO:0007669"/>
    <property type="project" value="TreeGrafter"/>
</dbReference>
<dbReference type="PRINTS" id="PR00106">
    <property type="entry name" value="DNAPOLB"/>
</dbReference>
<dbReference type="InterPro" id="IPR042087">
    <property type="entry name" value="DNA_pol_B_thumb"/>
</dbReference>
<evidence type="ECO:0000256" key="2">
    <source>
        <dbReference type="ARBA" id="ARBA00005755"/>
    </source>
</evidence>
<dbReference type="Pfam" id="PF00136">
    <property type="entry name" value="DNA_pol_B"/>
    <property type="match status" value="2"/>
</dbReference>
<comment type="similarity">
    <text evidence="2">Belongs to the DNA polymerase type-B family.</text>
</comment>
<dbReference type="GO" id="GO:0000166">
    <property type="term" value="F:nucleotide binding"/>
    <property type="evidence" value="ECO:0007669"/>
    <property type="project" value="InterPro"/>
</dbReference>
<dbReference type="PANTHER" id="PTHR10322:SF23">
    <property type="entry name" value="DNA POLYMERASE DELTA CATALYTIC SUBUNIT"/>
    <property type="match status" value="1"/>
</dbReference>
<comment type="catalytic activity">
    <reaction evidence="15">
        <text>DNA(n) + a 2'-deoxyribonucleoside 5'-triphosphate = DNA(n+1) + diphosphate</text>
        <dbReference type="Rhea" id="RHEA:22508"/>
        <dbReference type="Rhea" id="RHEA-COMP:17339"/>
        <dbReference type="Rhea" id="RHEA-COMP:17340"/>
        <dbReference type="ChEBI" id="CHEBI:33019"/>
        <dbReference type="ChEBI" id="CHEBI:61560"/>
        <dbReference type="ChEBI" id="CHEBI:173112"/>
        <dbReference type="EC" id="2.7.7.7"/>
    </reaction>
</comment>
<dbReference type="PANTHER" id="PTHR10322">
    <property type="entry name" value="DNA POLYMERASE CATALYTIC SUBUNIT"/>
    <property type="match status" value="1"/>
</dbReference>
<dbReference type="GO" id="GO:0043625">
    <property type="term" value="C:delta DNA polymerase complex"/>
    <property type="evidence" value="ECO:0007669"/>
    <property type="project" value="TreeGrafter"/>
</dbReference>
<dbReference type="InterPro" id="IPR023211">
    <property type="entry name" value="DNA_pol_palm_dom_sf"/>
</dbReference>
<dbReference type="PROSITE" id="PS00116">
    <property type="entry name" value="DNA_POLYMERASE_B"/>
    <property type="match status" value="1"/>
</dbReference>
<dbReference type="InterPro" id="IPR043502">
    <property type="entry name" value="DNA/RNA_pol_sf"/>
</dbReference>
<dbReference type="InterPro" id="IPR006172">
    <property type="entry name" value="DNA-dir_DNA_pol_B"/>
</dbReference>
<dbReference type="GO" id="GO:0045004">
    <property type="term" value="P:DNA replication proofreading"/>
    <property type="evidence" value="ECO:0007669"/>
    <property type="project" value="TreeGrafter"/>
</dbReference>
<evidence type="ECO:0000256" key="4">
    <source>
        <dbReference type="ARBA" id="ARBA00022679"/>
    </source>
</evidence>
<protein>
    <recommendedName>
        <fullName evidence="14">DNA polymerase delta catalytic subunit</fullName>
        <ecNumber evidence="3">2.7.7.7</ecNumber>
    </recommendedName>
</protein>
<evidence type="ECO:0000313" key="17">
    <source>
        <dbReference type="EMBL" id="KAK1403870.1"/>
    </source>
</evidence>
<reference evidence="17" key="1">
    <citation type="submission" date="2023-02" db="EMBL/GenBank/DDBJ databases">
        <title>Genome of toxic invasive species Heracleum sosnowskyi carries increased number of genes despite the absence of recent whole-genome duplications.</title>
        <authorList>
            <person name="Schelkunov M."/>
            <person name="Shtratnikova V."/>
            <person name="Makarenko M."/>
            <person name="Klepikova A."/>
            <person name="Omelchenko D."/>
            <person name="Novikova G."/>
            <person name="Obukhova E."/>
            <person name="Bogdanov V."/>
            <person name="Penin A."/>
            <person name="Logacheva M."/>
        </authorList>
    </citation>
    <scope>NUCLEOTIDE SEQUENCE</scope>
    <source>
        <strain evidence="17">Hsosn_3</strain>
        <tissue evidence="17">Leaf</tissue>
    </source>
</reference>
<evidence type="ECO:0000256" key="1">
    <source>
        <dbReference type="ARBA" id="ARBA00004123"/>
    </source>
</evidence>
<evidence type="ECO:0000256" key="3">
    <source>
        <dbReference type="ARBA" id="ARBA00012417"/>
    </source>
</evidence>
<keyword evidence="6" id="KW-0235">DNA replication</keyword>
<gene>
    <name evidence="17" type="ORF">POM88_003475</name>
</gene>
<sequence length="403" mass="44761">MSASFSEDQMLLQASPSDIQEHSLFKVTVSIEFQNSLPVGCPQIKTPSGKTFVKSNLQKGILPEILEEFLAARKRAKADLKEAKDPLVKAVLDGCQLALKISANSVYGFTGASTGQLPCLEISSSVTSYGRQMIEHTKKLVEDKFTTLGGYGHNVHSFLIQLLMGYTLTESNTIALLVLLVIYGDTDSVMVLFGVTNVEAAIAMGREAAEYISKTFTKKRYAGLFCTNPTIFDKLDTKGKWKFRRDNCLLVKNLYAKNTISDLLMNRMDMSLLVITKGLTKSGDNYEVKAAHVELAERMRKRDAATAPNVWDRVAYVIIKAAKGAKAYERSEDPIYVLENNIPIHPEYYLENQITKPLLRIFEPILKNASKELLQGSHTRSKSIITPTGGIMKYAQKRPSCIG</sequence>
<dbReference type="InterPro" id="IPR017964">
    <property type="entry name" value="DNA-dir_DNA_pol_B_CS"/>
</dbReference>
<evidence type="ECO:0000256" key="6">
    <source>
        <dbReference type="ARBA" id="ARBA00022705"/>
    </source>
</evidence>
<keyword evidence="7" id="KW-0540">Nuclease</keyword>
<keyword evidence="4" id="KW-0808">Transferase</keyword>
<dbReference type="GO" id="GO:0006287">
    <property type="term" value="P:base-excision repair, gap-filling"/>
    <property type="evidence" value="ECO:0007669"/>
    <property type="project" value="TreeGrafter"/>
</dbReference>
<keyword evidence="5" id="KW-0548">Nucleotidyltransferase</keyword>
<evidence type="ECO:0000256" key="5">
    <source>
        <dbReference type="ARBA" id="ARBA00022695"/>
    </source>
</evidence>
<organism evidence="17 18">
    <name type="scientific">Heracleum sosnowskyi</name>
    <dbReference type="NCBI Taxonomy" id="360622"/>
    <lineage>
        <taxon>Eukaryota</taxon>
        <taxon>Viridiplantae</taxon>
        <taxon>Streptophyta</taxon>
        <taxon>Embryophyta</taxon>
        <taxon>Tracheophyta</taxon>
        <taxon>Spermatophyta</taxon>
        <taxon>Magnoliopsida</taxon>
        <taxon>eudicotyledons</taxon>
        <taxon>Gunneridae</taxon>
        <taxon>Pentapetalae</taxon>
        <taxon>asterids</taxon>
        <taxon>campanulids</taxon>
        <taxon>Apiales</taxon>
        <taxon>Apiaceae</taxon>
        <taxon>Apioideae</taxon>
        <taxon>apioid superclade</taxon>
        <taxon>Tordylieae</taxon>
        <taxon>Tordyliinae</taxon>
        <taxon>Heracleum</taxon>
    </lineage>
</organism>
<evidence type="ECO:0000256" key="14">
    <source>
        <dbReference type="ARBA" id="ARBA00024411"/>
    </source>
</evidence>
<evidence type="ECO:0000256" key="7">
    <source>
        <dbReference type="ARBA" id="ARBA00022722"/>
    </source>
</evidence>
<dbReference type="GO" id="GO:0003677">
    <property type="term" value="F:DNA binding"/>
    <property type="evidence" value="ECO:0007669"/>
    <property type="project" value="UniProtKB-KW"/>
</dbReference>
<accession>A0AAD8JKV7</accession>
<name>A0AAD8JKV7_9APIA</name>
<dbReference type="EC" id="2.7.7.7" evidence="3"/>
<keyword evidence="11" id="KW-0239">DNA-directed DNA polymerase</keyword>
<dbReference type="InterPro" id="IPR006134">
    <property type="entry name" value="DNA-dir_DNA_pol_B_multi_dom"/>
</dbReference>
<evidence type="ECO:0000313" key="18">
    <source>
        <dbReference type="Proteomes" id="UP001237642"/>
    </source>
</evidence>
<dbReference type="EMBL" id="JAUIZM010000001">
    <property type="protein sequence ID" value="KAK1403870.1"/>
    <property type="molecule type" value="Genomic_DNA"/>
</dbReference>
<evidence type="ECO:0000256" key="15">
    <source>
        <dbReference type="ARBA" id="ARBA00049244"/>
    </source>
</evidence>
<keyword evidence="13" id="KW-0539">Nucleus</keyword>
<evidence type="ECO:0000256" key="9">
    <source>
        <dbReference type="ARBA" id="ARBA00022801"/>
    </source>
</evidence>
<keyword evidence="18" id="KW-1185">Reference proteome</keyword>
<evidence type="ECO:0000256" key="11">
    <source>
        <dbReference type="ARBA" id="ARBA00022932"/>
    </source>
</evidence>
<proteinExistence type="inferred from homology"/>
<keyword evidence="9" id="KW-0378">Hydrolase</keyword>
<comment type="caution">
    <text evidence="17">The sequence shown here is derived from an EMBL/GenBank/DDBJ whole genome shotgun (WGS) entry which is preliminary data.</text>
</comment>
<dbReference type="Gene3D" id="1.10.132.60">
    <property type="entry name" value="DNA polymerase family B, C-terminal domain"/>
    <property type="match status" value="1"/>
</dbReference>
<dbReference type="GO" id="GO:0008296">
    <property type="term" value="F:3'-5'-DNA exonuclease activity"/>
    <property type="evidence" value="ECO:0007669"/>
    <property type="project" value="TreeGrafter"/>
</dbReference>
<keyword evidence="10" id="KW-0269">Exonuclease</keyword>
<evidence type="ECO:0000256" key="10">
    <source>
        <dbReference type="ARBA" id="ARBA00022839"/>
    </source>
</evidence>
<dbReference type="FunFam" id="1.10.287.690:FF:000001">
    <property type="entry name" value="DNA polymerase"/>
    <property type="match status" value="1"/>
</dbReference>
<dbReference type="GO" id="GO:0003887">
    <property type="term" value="F:DNA-directed DNA polymerase activity"/>
    <property type="evidence" value="ECO:0007669"/>
    <property type="project" value="UniProtKB-KW"/>
</dbReference>
<reference evidence="17" key="2">
    <citation type="submission" date="2023-05" db="EMBL/GenBank/DDBJ databases">
        <authorList>
            <person name="Schelkunov M.I."/>
        </authorList>
    </citation>
    <scope>NUCLEOTIDE SEQUENCE</scope>
    <source>
        <strain evidence="17">Hsosn_3</strain>
        <tissue evidence="17">Leaf</tissue>
    </source>
</reference>
<keyword evidence="12" id="KW-0238">DNA-binding</keyword>
<dbReference type="AlphaFoldDB" id="A0AAD8JKV7"/>
<comment type="subcellular location">
    <subcellularLocation>
        <location evidence="1">Nucleus</location>
    </subcellularLocation>
</comment>
<dbReference type="GO" id="GO:0046872">
    <property type="term" value="F:metal ion binding"/>
    <property type="evidence" value="ECO:0007669"/>
    <property type="project" value="UniProtKB-KW"/>
</dbReference>
<dbReference type="Gene3D" id="1.10.287.690">
    <property type="entry name" value="Helix hairpin bin"/>
    <property type="match status" value="1"/>
</dbReference>
<dbReference type="Proteomes" id="UP001237642">
    <property type="component" value="Unassembled WGS sequence"/>
</dbReference>
<feature type="domain" description="DNA-directed DNA polymerase family B multifunctional" evidence="16">
    <location>
        <begin position="45"/>
        <end position="256"/>
    </location>
</feature>
<evidence type="ECO:0000256" key="12">
    <source>
        <dbReference type="ARBA" id="ARBA00023125"/>
    </source>
</evidence>
<feature type="domain" description="DNA-directed DNA polymerase family B multifunctional" evidence="16">
    <location>
        <begin position="258"/>
        <end position="365"/>
    </location>
</feature>
<keyword evidence="8" id="KW-0479">Metal-binding</keyword>
<dbReference type="Gene3D" id="3.90.1600.10">
    <property type="entry name" value="Palm domain of DNA polymerase"/>
    <property type="match status" value="1"/>
</dbReference>
<dbReference type="InterPro" id="IPR050240">
    <property type="entry name" value="DNA_pol_type-B"/>
</dbReference>
<evidence type="ECO:0000259" key="16">
    <source>
        <dbReference type="Pfam" id="PF00136"/>
    </source>
</evidence>
<evidence type="ECO:0000256" key="13">
    <source>
        <dbReference type="ARBA" id="ARBA00023242"/>
    </source>
</evidence>
<dbReference type="SUPFAM" id="SSF56672">
    <property type="entry name" value="DNA/RNA polymerases"/>
    <property type="match status" value="1"/>
</dbReference>
<evidence type="ECO:0000256" key="8">
    <source>
        <dbReference type="ARBA" id="ARBA00022723"/>
    </source>
</evidence>